<organism evidence="2 3">
    <name type="scientific">Perca flavescens</name>
    <name type="common">American yellow perch</name>
    <name type="synonym">Morone flavescens</name>
    <dbReference type="NCBI Taxonomy" id="8167"/>
    <lineage>
        <taxon>Eukaryota</taxon>
        <taxon>Metazoa</taxon>
        <taxon>Chordata</taxon>
        <taxon>Craniata</taxon>
        <taxon>Vertebrata</taxon>
        <taxon>Euteleostomi</taxon>
        <taxon>Actinopterygii</taxon>
        <taxon>Neopterygii</taxon>
        <taxon>Teleostei</taxon>
        <taxon>Neoteleostei</taxon>
        <taxon>Acanthomorphata</taxon>
        <taxon>Eupercaria</taxon>
        <taxon>Perciformes</taxon>
        <taxon>Percoidei</taxon>
        <taxon>Percidae</taxon>
        <taxon>Percinae</taxon>
        <taxon>Perca</taxon>
    </lineage>
</organism>
<gene>
    <name evidence="2" type="ORF">EPR50_G00236890</name>
</gene>
<dbReference type="EMBL" id="SCKG01000024">
    <property type="protein sequence ID" value="TDG96180.1"/>
    <property type="molecule type" value="Genomic_DNA"/>
</dbReference>
<dbReference type="AlphaFoldDB" id="A0A484BY93"/>
<accession>A0A484BY93</accession>
<proteinExistence type="predicted"/>
<name>A0A484BY93_PERFV</name>
<evidence type="ECO:0000313" key="3">
    <source>
        <dbReference type="Proteomes" id="UP000295070"/>
    </source>
</evidence>
<sequence>MCLSDVRFLGGVLTCRRSLNCYSLSAILIPPVYHHRGLPTETIKKDATGRTQSTEMLLSDEDGSEKEIPSVRQTSRAPRPKNHPSYTD</sequence>
<reference evidence="2 3" key="1">
    <citation type="submission" date="2019-01" db="EMBL/GenBank/DDBJ databases">
        <title>A chromosome-scale genome assembly of the yellow perch, Perca flavescens.</title>
        <authorList>
            <person name="Feron R."/>
            <person name="Morvezen R."/>
            <person name="Bestin A."/>
            <person name="Haffray P."/>
            <person name="Klopp C."/>
            <person name="Zahm M."/>
            <person name="Cabau C."/>
            <person name="Roques C."/>
            <person name="Donnadieu C."/>
            <person name="Bouchez O."/>
            <person name="Christie M."/>
            <person name="Larson W."/>
            <person name="Guiguen Y."/>
        </authorList>
    </citation>
    <scope>NUCLEOTIDE SEQUENCE [LARGE SCALE GENOMIC DNA]</scope>
    <source>
        <strain evidence="2">YP-PL-M2</strain>
        <tissue evidence="2">Blood</tissue>
    </source>
</reference>
<feature type="region of interest" description="Disordered" evidence="1">
    <location>
        <begin position="41"/>
        <end position="88"/>
    </location>
</feature>
<comment type="caution">
    <text evidence="2">The sequence shown here is derived from an EMBL/GenBank/DDBJ whole genome shotgun (WGS) entry which is preliminary data.</text>
</comment>
<dbReference type="Proteomes" id="UP000295070">
    <property type="component" value="Chromosome 24"/>
</dbReference>
<keyword evidence="3" id="KW-1185">Reference proteome</keyword>
<evidence type="ECO:0000256" key="1">
    <source>
        <dbReference type="SAM" id="MobiDB-lite"/>
    </source>
</evidence>
<evidence type="ECO:0000313" key="2">
    <source>
        <dbReference type="EMBL" id="TDG96180.1"/>
    </source>
</evidence>
<protein>
    <submittedName>
        <fullName evidence="2">Uncharacterized protein</fullName>
    </submittedName>
</protein>